<evidence type="ECO:0000313" key="2">
    <source>
        <dbReference type="EMBL" id="CAL8071434.1"/>
    </source>
</evidence>
<evidence type="ECO:0008006" key="4">
    <source>
        <dbReference type="Google" id="ProtNLM"/>
    </source>
</evidence>
<evidence type="ECO:0000313" key="3">
    <source>
        <dbReference type="Proteomes" id="UP001642540"/>
    </source>
</evidence>
<protein>
    <recommendedName>
        <fullName evidence="4">C2H2-type domain-containing protein</fullName>
    </recommendedName>
</protein>
<gene>
    <name evidence="2" type="ORF">ODALV1_LOCUS1713</name>
</gene>
<feature type="region of interest" description="Disordered" evidence="1">
    <location>
        <begin position="372"/>
        <end position="391"/>
    </location>
</feature>
<name>A0ABP1PMM6_9HEXA</name>
<dbReference type="SUPFAM" id="SSF57667">
    <property type="entry name" value="beta-beta-alpha zinc fingers"/>
    <property type="match status" value="1"/>
</dbReference>
<feature type="region of interest" description="Disordered" evidence="1">
    <location>
        <begin position="408"/>
        <end position="428"/>
    </location>
</feature>
<dbReference type="Gene3D" id="3.30.160.60">
    <property type="entry name" value="Classic Zinc Finger"/>
    <property type="match status" value="1"/>
</dbReference>
<reference evidence="2 3" key="1">
    <citation type="submission" date="2024-08" db="EMBL/GenBank/DDBJ databases">
        <authorList>
            <person name="Cucini C."/>
            <person name="Frati F."/>
        </authorList>
    </citation>
    <scope>NUCLEOTIDE SEQUENCE [LARGE SCALE GENOMIC DNA]</scope>
</reference>
<organism evidence="2 3">
    <name type="scientific">Orchesella dallaii</name>
    <dbReference type="NCBI Taxonomy" id="48710"/>
    <lineage>
        <taxon>Eukaryota</taxon>
        <taxon>Metazoa</taxon>
        <taxon>Ecdysozoa</taxon>
        <taxon>Arthropoda</taxon>
        <taxon>Hexapoda</taxon>
        <taxon>Collembola</taxon>
        <taxon>Entomobryomorpha</taxon>
        <taxon>Entomobryoidea</taxon>
        <taxon>Orchesellidae</taxon>
        <taxon>Orchesellinae</taxon>
        <taxon>Orchesella</taxon>
    </lineage>
</organism>
<dbReference type="InterPro" id="IPR036236">
    <property type="entry name" value="Znf_C2H2_sf"/>
</dbReference>
<dbReference type="Proteomes" id="UP001642540">
    <property type="component" value="Unassembled WGS sequence"/>
</dbReference>
<keyword evidence="3" id="KW-1185">Reference proteome</keyword>
<evidence type="ECO:0000256" key="1">
    <source>
        <dbReference type="SAM" id="MobiDB-lite"/>
    </source>
</evidence>
<sequence>MEGGYTTISSAVSVALGLCNNAECTEEVTSSASSYCCVQNPDFNSSLVATTSKRSENYSMQPVVRHLNDSLETQNSSATMANVEGRVSKKFHLTEVILNNLNNLAVEKEVRDKPNLFMEMMKPEDGQNSLIEVDEGNQQIQTLQTSQVSPLNNGNQFPPMQKYLIVPTQHRPPGLGMFLQPTQLGCRPKSKVNNSTCSVIANSRTLYVHGIKIINKFIGSDPDNREYYIKCGACGFILASKQFGGSPTEPEGYLSYETAIIDMNVHVVRNHTVIEPLKRGRPYSHSPILRKRLQMFKKASTTFRKPYFFRNLPSFMCDVCGASVQNLASHKQTHLNRIREVCRYCGGTFATRSSMRRHVRKSCSYSAFNVGSPNSNSWTSPPSSHEAPSPVGDGCSLISEADCSISEVPSTSSSLAPEHNQKQQTDCSEDDLDTLVVENSVGRLICNGVDIYL</sequence>
<dbReference type="EMBL" id="CAXLJM020000006">
    <property type="protein sequence ID" value="CAL8071434.1"/>
    <property type="molecule type" value="Genomic_DNA"/>
</dbReference>
<feature type="compositionally biased region" description="Low complexity" evidence="1">
    <location>
        <begin position="372"/>
        <end position="384"/>
    </location>
</feature>
<accession>A0ABP1PMM6</accession>
<proteinExistence type="predicted"/>
<comment type="caution">
    <text evidence="2">The sequence shown here is derived from an EMBL/GenBank/DDBJ whole genome shotgun (WGS) entry which is preliminary data.</text>
</comment>